<dbReference type="Pfam" id="PF02542">
    <property type="entry name" value="YgbB"/>
    <property type="match status" value="1"/>
</dbReference>
<sequence>MKVGIGYDIHRLVTGRKLVLGGVEIPFEKGLFGHSDADVLAHSICDAILGALGKGDIGLHFPDTDPKYKDISSLILLGKVSEIMTEANFQVNNLDSIIIAQSPRLLSYIEEMKKNVSGVLNSSREVINIKATTNEGLGLIGQGEGIAAYTIVSLTEL</sequence>
<keyword evidence="5 7" id="KW-0414">Isoprene biosynthesis</keyword>
<dbReference type="InterPro" id="IPR020555">
    <property type="entry name" value="MECDP_synthase_CS"/>
</dbReference>
<comment type="caution">
    <text evidence="7">Lacks conserved residue(s) required for the propagation of feature annotation.</text>
</comment>
<protein>
    <recommendedName>
        <fullName evidence="3 7">2-C-methyl-D-erythritol 2,4-cyclodiphosphate synthase</fullName>
        <shortName evidence="7">MECDP-synthase</shortName>
        <shortName evidence="7">MECPP-synthase</shortName>
        <shortName evidence="7">MECPS</shortName>
        <ecNumber evidence="3 7">4.6.1.12</ecNumber>
    </recommendedName>
</protein>
<keyword evidence="6 7" id="KW-0456">Lyase</keyword>
<dbReference type="GO" id="GO:0016114">
    <property type="term" value="P:terpenoid biosynthetic process"/>
    <property type="evidence" value="ECO:0007669"/>
    <property type="project" value="InterPro"/>
</dbReference>
<feature type="binding site" evidence="7">
    <location>
        <begin position="34"/>
        <end position="35"/>
    </location>
    <ligand>
        <name>4-CDP-2-C-methyl-D-erythritol 2-phosphate</name>
        <dbReference type="ChEBI" id="CHEBI:57919"/>
    </ligand>
</feature>
<comment type="pathway">
    <text evidence="2 7">Isoprenoid biosynthesis; isopentenyl diphosphate biosynthesis via DXP pathway; isopentenyl diphosphate from 1-deoxy-D-xylulose 5-phosphate: step 4/6.</text>
</comment>
<evidence type="ECO:0000256" key="1">
    <source>
        <dbReference type="ARBA" id="ARBA00000200"/>
    </source>
</evidence>
<dbReference type="NCBIfam" id="TIGR00151">
    <property type="entry name" value="ispF"/>
    <property type="match status" value="1"/>
</dbReference>
<feature type="site" description="Transition state stabilizer" evidence="7">
    <location>
        <position position="34"/>
    </location>
</feature>
<comment type="subunit">
    <text evidence="7">Homotrimer.</text>
</comment>
<feature type="binding site" evidence="7">
    <location>
        <position position="10"/>
    </location>
    <ligand>
        <name>a divalent metal cation</name>
        <dbReference type="ChEBI" id="CHEBI:60240"/>
    </ligand>
</feature>
<dbReference type="InterPro" id="IPR036571">
    <property type="entry name" value="MECDP_synthase_sf"/>
</dbReference>
<dbReference type="HAMAP" id="MF_00107">
    <property type="entry name" value="IspF"/>
    <property type="match status" value="1"/>
</dbReference>
<dbReference type="PANTHER" id="PTHR43181">
    <property type="entry name" value="2-C-METHYL-D-ERYTHRITOL 2,4-CYCLODIPHOSPHATE SYNTHASE, CHLOROPLASTIC"/>
    <property type="match status" value="1"/>
</dbReference>
<dbReference type="CDD" id="cd00554">
    <property type="entry name" value="MECDP_synthase"/>
    <property type="match status" value="1"/>
</dbReference>
<dbReference type="PROSITE" id="PS01350">
    <property type="entry name" value="ISPF"/>
    <property type="match status" value="1"/>
</dbReference>
<comment type="caution">
    <text evidence="10">The sequence shown here is derived from an EMBL/GenBank/DDBJ whole genome shotgun (WGS) entry which is preliminary data.</text>
</comment>
<feature type="site" description="Transition state stabilizer" evidence="7">
    <location>
        <position position="133"/>
    </location>
</feature>
<feature type="binding site" evidence="7">
    <location>
        <begin position="8"/>
        <end position="10"/>
    </location>
    <ligand>
        <name>4-CDP-2-C-methyl-D-erythritol 2-phosphate</name>
        <dbReference type="ChEBI" id="CHEBI:57919"/>
    </ligand>
</feature>
<feature type="binding site" evidence="7">
    <location>
        <begin position="56"/>
        <end position="58"/>
    </location>
    <ligand>
        <name>4-CDP-2-C-methyl-D-erythritol 2-phosphate</name>
        <dbReference type="ChEBI" id="CHEBI:57919"/>
    </ligand>
</feature>
<comment type="cofactor">
    <cofactor evidence="7">
        <name>a divalent metal cation</name>
        <dbReference type="ChEBI" id="CHEBI:60240"/>
    </cofactor>
    <text evidence="7">Binds 1 divalent metal cation per subunit.</text>
</comment>
<evidence type="ECO:0000256" key="2">
    <source>
        <dbReference type="ARBA" id="ARBA00004709"/>
    </source>
</evidence>
<proteinExistence type="inferred from homology"/>
<dbReference type="Gene3D" id="3.30.1330.50">
    <property type="entry name" value="2-C-methyl-D-erythritol 2,4-cyclodiphosphate synthase"/>
    <property type="match status" value="1"/>
</dbReference>
<evidence type="ECO:0000256" key="6">
    <source>
        <dbReference type="ARBA" id="ARBA00023239"/>
    </source>
</evidence>
<accession>A0A523RTB7</accession>
<comment type="function">
    <text evidence="7">Involved in the biosynthesis of isopentenyl diphosphate (IPP) and dimethylallyl diphosphate (DMAPP), two major building blocks of isoprenoid compounds. Catalyzes the conversion of 4-diphosphocytidyl-2-C-methyl-D-erythritol 2-phosphate (CDP-ME2P) to 2-C-methyl-D-erythritol 2,4-cyclodiphosphate (ME-CPP) with a corresponding release of cytidine 5-monophosphate (CMP).</text>
</comment>
<dbReference type="InterPro" id="IPR003526">
    <property type="entry name" value="MECDP_synthase"/>
</dbReference>
<dbReference type="SUPFAM" id="SSF69765">
    <property type="entry name" value="IpsF-like"/>
    <property type="match status" value="1"/>
</dbReference>
<organism evidence="10 11">
    <name type="scientific">Aerophobetes bacterium</name>
    <dbReference type="NCBI Taxonomy" id="2030807"/>
    <lineage>
        <taxon>Bacteria</taxon>
        <taxon>Candidatus Aerophobota</taxon>
    </lineage>
</organism>
<feature type="binding site" evidence="7">
    <location>
        <begin position="132"/>
        <end position="135"/>
    </location>
    <ligand>
        <name>4-CDP-2-C-methyl-D-erythritol 2-phosphate</name>
        <dbReference type="ChEBI" id="CHEBI:57919"/>
    </ligand>
</feature>
<reference evidence="10 11" key="1">
    <citation type="submission" date="2019-03" db="EMBL/GenBank/DDBJ databases">
        <title>Metabolic potential of uncultured bacteria and archaea associated with petroleum seepage in deep-sea sediments.</title>
        <authorList>
            <person name="Dong X."/>
            <person name="Hubert C."/>
        </authorList>
    </citation>
    <scope>NUCLEOTIDE SEQUENCE [LARGE SCALE GENOMIC DNA]</scope>
    <source>
        <strain evidence="10">E44_bin7</strain>
    </source>
</reference>
<feature type="binding site" evidence="7">
    <location>
        <position position="8"/>
    </location>
    <ligand>
        <name>a divalent metal cation</name>
        <dbReference type="ChEBI" id="CHEBI:60240"/>
    </ligand>
</feature>
<dbReference type="UniPathway" id="UPA00056">
    <property type="reaction ID" value="UER00095"/>
</dbReference>
<gene>
    <name evidence="7" type="primary">ispF</name>
    <name evidence="10" type="ORF">E3J84_05605</name>
</gene>
<dbReference type="GO" id="GO:0019288">
    <property type="term" value="P:isopentenyl diphosphate biosynthetic process, methylerythritol 4-phosphate pathway"/>
    <property type="evidence" value="ECO:0007669"/>
    <property type="project" value="UniProtKB-UniRule"/>
</dbReference>
<dbReference type="Proteomes" id="UP000316360">
    <property type="component" value="Unassembled WGS sequence"/>
</dbReference>
<dbReference type="AlphaFoldDB" id="A0A523RTB7"/>
<evidence type="ECO:0000256" key="5">
    <source>
        <dbReference type="ARBA" id="ARBA00023229"/>
    </source>
</evidence>
<comment type="similarity">
    <text evidence="7 8">Belongs to the IspF family.</text>
</comment>
<feature type="binding site" evidence="7">
    <location>
        <begin position="61"/>
        <end position="65"/>
    </location>
    <ligand>
        <name>4-CDP-2-C-methyl-D-erythritol 2-phosphate</name>
        <dbReference type="ChEBI" id="CHEBI:57919"/>
    </ligand>
</feature>
<evidence type="ECO:0000259" key="9">
    <source>
        <dbReference type="Pfam" id="PF02542"/>
    </source>
</evidence>
<dbReference type="PANTHER" id="PTHR43181:SF1">
    <property type="entry name" value="2-C-METHYL-D-ERYTHRITOL 2,4-CYCLODIPHOSPHATE SYNTHASE, CHLOROPLASTIC"/>
    <property type="match status" value="1"/>
</dbReference>
<evidence type="ECO:0000256" key="8">
    <source>
        <dbReference type="RuleBase" id="RU004395"/>
    </source>
</evidence>
<comment type="catalytic activity">
    <reaction evidence="1 7 8">
        <text>4-CDP-2-C-methyl-D-erythritol 2-phosphate = 2-C-methyl-D-erythritol 2,4-cyclic diphosphate + CMP</text>
        <dbReference type="Rhea" id="RHEA:23864"/>
        <dbReference type="ChEBI" id="CHEBI:57919"/>
        <dbReference type="ChEBI" id="CHEBI:58483"/>
        <dbReference type="ChEBI" id="CHEBI:60377"/>
        <dbReference type="EC" id="4.6.1.12"/>
    </reaction>
</comment>
<dbReference type="EC" id="4.6.1.12" evidence="3 7"/>
<evidence type="ECO:0000313" key="11">
    <source>
        <dbReference type="Proteomes" id="UP000316360"/>
    </source>
</evidence>
<feature type="domain" description="2-C-methyl-D-erythritol 2,4-cyclodiphosphate synthase" evidence="9">
    <location>
        <begin position="1"/>
        <end position="154"/>
    </location>
</feature>
<evidence type="ECO:0000313" key="10">
    <source>
        <dbReference type="EMBL" id="TET08984.1"/>
    </source>
</evidence>
<feature type="binding site" evidence="7">
    <location>
        <position position="42"/>
    </location>
    <ligand>
        <name>a divalent metal cation</name>
        <dbReference type="ChEBI" id="CHEBI:60240"/>
    </ligand>
</feature>
<name>A0A523RTB7_UNCAE</name>
<evidence type="ECO:0000256" key="3">
    <source>
        <dbReference type="ARBA" id="ARBA00012579"/>
    </source>
</evidence>
<keyword evidence="4 7" id="KW-0479">Metal-binding</keyword>
<dbReference type="GO" id="GO:0046872">
    <property type="term" value="F:metal ion binding"/>
    <property type="evidence" value="ECO:0007669"/>
    <property type="project" value="UniProtKB-KW"/>
</dbReference>
<dbReference type="GO" id="GO:0008685">
    <property type="term" value="F:2-C-methyl-D-erythritol 2,4-cyclodiphosphate synthase activity"/>
    <property type="evidence" value="ECO:0007669"/>
    <property type="project" value="UniProtKB-UniRule"/>
</dbReference>
<evidence type="ECO:0000256" key="7">
    <source>
        <dbReference type="HAMAP-Rule" id="MF_00107"/>
    </source>
</evidence>
<dbReference type="EMBL" id="SOKJ01000320">
    <property type="protein sequence ID" value="TET08984.1"/>
    <property type="molecule type" value="Genomic_DNA"/>
</dbReference>
<evidence type="ECO:0000256" key="4">
    <source>
        <dbReference type="ARBA" id="ARBA00022723"/>
    </source>
</evidence>